<gene>
    <name evidence="3" type="ORF">ZIOFF_033738</name>
</gene>
<keyword evidence="4" id="KW-1185">Reference proteome</keyword>
<comment type="caution">
    <text evidence="3">The sequence shown here is derived from an EMBL/GenBank/DDBJ whole genome shotgun (WGS) entry which is preliminary data.</text>
</comment>
<feature type="region of interest" description="Disordered" evidence="1">
    <location>
        <begin position="227"/>
        <end position="246"/>
    </location>
</feature>
<feature type="region of interest" description="Disordered" evidence="1">
    <location>
        <begin position="795"/>
        <end position="817"/>
    </location>
</feature>
<dbReference type="EMBL" id="JACMSC010000009">
    <property type="protein sequence ID" value="KAG6508364.1"/>
    <property type="molecule type" value="Genomic_DNA"/>
</dbReference>
<feature type="region of interest" description="Disordered" evidence="1">
    <location>
        <begin position="491"/>
        <end position="580"/>
    </location>
</feature>
<dbReference type="InterPro" id="IPR044750">
    <property type="entry name" value="C2_SRC2/BAP"/>
</dbReference>
<dbReference type="GO" id="GO:0009536">
    <property type="term" value="C:plastid"/>
    <property type="evidence" value="ECO:0007669"/>
    <property type="project" value="TreeGrafter"/>
</dbReference>
<dbReference type="SUPFAM" id="SSF49562">
    <property type="entry name" value="C2 domain (Calcium/lipid-binding domain, CaLB)"/>
    <property type="match status" value="1"/>
</dbReference>
<dbReference type="InterPro" id="IPR035892">
    <property type="entry name" value="C2_domain_sf"/>
</dbReference>
<dbReference type="AlphaFoldDB" id="A0A8J5GK15"/>
<organism evidence="3 4">
    <name type="scientific">Zingiber officinale</name>
    <name type="common">Ginger</name>
    <name type="synonym">Amomum zingiber</name>
    <dbReference type="NCBI Taxonomy" id="94328"/>
    <lineage>
        <taxon>Eukaryota</taxon>
        <taxon>Viridiplantae</taxon>
        <taxon>Streptophyta</taxon>
        <taxon>Embryophyta</taxon>
        <taxon>Tracheophyta</taxon>
        <taxon>Spermatophyta</taxon>
        <taxon>Magnoliopsida</taxon>
        <taxon>Liliopsida</taxon>
        <taxon>Zingiberales</taxon>
        <taxon>Zingiberaceae</taxon>
        <taxon>Zingiber</taxon>
    </lineage>
</organism>
<feature type="region of interest" description="Disordered" evidence="1">
    <location>
        <begin position="830"/>
        <end position="883"/>
    </location>
</feature>
<evidence type="ECO:0000313" key="4">
    <source>
        <dbReference type="Proteomes" id="UP000734854"/>
    </source>
</evidence>
<proteinExistence type="predicted"/>
<dbReference type="Pfam" id="PF00168">
    <property type="entry name" value="C2"/>
    <property type="match status" value="1"/>
</dbReference>
<feature type="region of interest" description="Disordered" evidence="1">
    <location>
        <begin position="911"/>
        <end position="936"/>
    </location>
</feature>
<feature type="compositionally biased region" description="Basic and acidic residues" evidence="1">
    <location>
        <begin position="547"/>
        <end position="576"/>
    </location>
</feature>
<dbReference type="Proteomes" id="UP000734854">
    <property type="component" value="Unassembled WGS sequence"/>
</dbReference>
<protein>
    <recommendedName>
        <fullName evidence="2">C2 domain-containing protein</fullName>
    </recommendedName>
</protein>
<evidence type="ECO:0000313" key="3">
    <source>
        <dbReference type="EMBL" id="KAG6508364.1"/>
    </source>
</evidence>
<evidence type="ECO:0000259" key="2">
    <source>
        <dbReference type="PROSITE" id="PS50004"/>
    </source>
</evidence>
<evidence type="ECO:0000256" key="1">
    <source>
        <dbReference type="SAM" id="MobiDB-lite"/>
    </source>
</evidence>
<sequence length="936" mass="103439">MAPPSKCPPSNPTGAYDAGGGNDYCPDRPPFPYSYHRVEVTLISAQDLYPAARSMRSYAVAYIRPDDRARTRVDSTGRTEPSWNDKFIFRVEDDVLRSDTASITVDVYAARSGLHFGPDPHIGTARALLSTLRPSSATRYAALQVRRPTSLRPQGILNISVALVVSTDTPNADHGAAPSAPNPNVPKSKPQKNPTAGANREADRDRAKVEKKLKMWRAELPPVSGEVVREERAGRMGKARREEKRRAGMGEVLGEEKVSPLPRIGRRPSFGRLGCLGGESFESGESEFVAPPPPLRPRYVQERPHRRAQGTHRGYALVPRFIAFAAMALRLHFRPPGTAVALCSKLSASRRLPARDRVIDFGKHKGRMLGSLPSSYLQWVSNNLRARDFEEWARLADEVLLDPVYRDRLEWEAAERILTGDTCRRSSSGPANSPVADLIDVSERFGWDNDDKAAWARIDFGLLGTSNGGRIPRVRKGSALAEPARKSIDLGVKSNISRSNPDLSKGKQGTSSMNLEDSPLRVDWKGSNAGSAGGGRKAGPLSKGHRFTIEGRDEEERGKGVEMEAAAKTRNREENRQRRRFKREQQLQMVRREVGVEVGEGRGNAVDMGKEIANPFPGRRALLEKARRRQFPLRLHFRSPGAAVALCPKLSASRRLPARDRVINFGKHKGRMLGSLPSSYLQWVSNNLRARDFEEWARLADEVLRDPIYRDRLEREAAERILTGDTCRRSSSGPANSPVADLIEVSERFGWDNDDKAARARIDFGLLGTSNGGRIPCVRKGSALAEPARKSIDLGVKSNISRSNPDLSKGKQGASSMNLEDSALRADWKGSNAASAGGGRKAGPLSKGHRFTIEGRDEEERGKGVEMEAAAKTRNREENRQRRRFKREHQLQMVRREVGVEVGEGRGNAVDMGKEIANPFSWKTSPAGEGEKKTIC</sequence>
<feature type="compositionally biased region" description="Polar residues" evidence="1">
    <location>
        <begin position="494"/>
        <end position="515"/>
    </location>
</feature>
<reference evidence="3 4" key="1">
    <citation type="submission" date="2020-08" db="EMBL/GenBank/DDBJ databases">
        <title>Plant Genome Project.</title>
        <authorList>
            <person name="Zhang R.-G."/>
        </authorList>
    </citation>
    <scope>NUCLEOTIDE SEQUENCE [LARGE SCALE GENOMIC DNA]</scope>
    <source>
        <tissue evidence="3">Rhizome</tissue>
    </source>
</reference>
<feature type="region of interest" description="Disordered" evidence="1">
    <location>
        <begin position="170"/>
        <end position="207"/>
    </location>
</feature>
<dbReference type="Gene3D" id="2.60.40.150">
    <property type="entry name" value="C2 domain"/>
    <property type="match status" value="1"/>
</dbReference>
<dbReference type="PROSITE" id="PS50004">
    <property type="entry name" value="C2"/>
    <property type="match status" value="1"/>
</dbReference>
<name>A0A8J5GK15_ZINOF</name>
<dbReference type="PANTHER" id="PTHR38357">
    <property type="entry name" value="EXPRESSED PROTEIN"/>
    <property type="match status" value="1"/>
</dbReference>
<dbReference type="GO" id="GO:0006952">
    <property type="term" value="P:defense response"/>
    <property type="evidence" value="ECO:0007669"/>
    <property type="project" value="InterPro"/>
</dbReference>
<feature type="compositionally biased region" description="Basic and acidic residues" evidence="1">
    <location>
        <begin position="851"/>
        <end position="880"/>
    </location>
</feature>
<dbReference type="SMART" id="SM00239">
    <property type="entry name" value="C2"/>
    <property type="match status" value="1"/>
</dbReference>
<dbReference type="PANTHER" id="PTHR38357:SF1">
    <property type="entry name" value="EXPRESSED PROTEIN"/>
    <property type="match status" value="1"/>
</dbReference>
<dbReference type="InterPro" id="IPR000008">
    <property type="entry name" value="C2_dom"/>
</dbReference>
<feature type="region of interest" description="Disordered" evidence="1">
    <location>
        <begin position="1"/>
        <end position="21"/>
    </location>
</feature>
<feature type="domain" description="C2" evidence="2">
    <location>
        <begin position="17"/>
        <end position="142"/>
    </location>
</feature>
<feature type="compositionally biased region" description="Pro residues" evidence="1">
    <location>
        <begin position="1"/>
        <end position="11"/>
    </location>
</feature>
<accession>A0A8J5GK15</accession>
<dbReference type="CDD" id="cd04051">
    <property type="entry name" value="C2_SRC2_like"/>
    <property type="match status" value="1"/>
</dbReference>